<keyword evidence="1" id="KW-0812">Transmembrane</keyword>
<accession>A0A290X348</accession>
<dbReference type="EMBL" id="CP023422">
    <property type="protein sequence ID" value="ATD63533.1"/>
    <property type="molecule type" value="Genomic_DNA"/>
</dbReference>
<dbReference type="InterPro" id="IPR018671">
    <property type="entry name" value="DUF2138"/>
</dbReference>
<reference evidence="2 3" key="1">
    <citation type="submission" date="2017-09" db="EMBL/GenBank/DDBJ databases">
        <title>Complete genome sequence of Janthinobacterium svalbardensis PAMC 27463.</title>
        <authorList>
            <person name="Cho Y.-J."/>
            <person name="Cho A."/>
            <person name="Kim O.-S."/>
            <person name="Lee J.-I."/>
        </authorList>
    </citation>
    <scope>NUCLEOTIDE SEQUENCE [LARGE SCALE GENOMIC DNA]</scope>
    <source>
        <strain evidence="2 3">PAMC 27463</strain>
    </source>
</reference>
<keyword evidence="3" id="KW-1185">Reference proteome</keyword>
<evidence type="ECO:0008006" key="4">
    <source>
        <dbReference type="Google" id="ProtNLM"/>
    </source>
</evidence>
<dbReference type="AlphaFoldDB" id="A0A290X348"/>
<name>A0A290X348_9BURK</name>
<sequence>MPCYHLSIITNLAMLRQGNRGYTVLVKKVLNNKVLLGSLAGVALVAAALVGYRAFGWGTMGPVNGLKLDLSRPDALVRTKSLSALPRDLLTVPLARDVLREDFLFYYEQSEDRLGLKGSLRRIAYEHELGWGDQLLRMVLDQPAEVALWRDADGSLKHFAIAVSRSQLTRLLEEAGKVALKDTQMRVAGSLRVDGDSVPVYALNYAWQRTLLFAAHGQRLVILSHPGMLYGGGDGKHGDGTAEKTVASLLAPEPAKQHVFHAQFHLDNAAPEGHSIAVKADFLSFGYQPFFGALEALRFDFQQGAWQSKVLLNADKLKNGGYDSSALWPQLPHHPSACFSVPVDWTALQPVLKRLGSKTSEPVVPLAQHLQGPAAACWYGTSRLHTPVFVATRKPQAGDDAAVVNIYGSLFEAAIGGKDPVRKTTGKDGTTRWERSVATALGQSTPALAVAGNTVVFSADGKLVDQVLAVRRKQAPAASDLLPDASRTIGLIAPASLARLIQLEAFDTLPANNEPVLRAAANEHLVPRLNALKKYPPLRMVLKRLPASGTSWETLDWQETGR</sequence>
<evidence type="ECO:0000256" key="1">
    <source>
        <dbReference type="SAM" id="Phobius"/>
    </source>
</evidence>
<evidence type="ECO:0000313" key="2">
    <source>
        <dbReference type="EMBL" id="ATD63533.1"/>
    </source>
</evidence>
<dbReference type="NCBIfam" id="NF008500">
    <property type="entry name" value="PRK11410.1"/>
    <property type="match status" value="1"/>
</dbReference>
<feature type="transmembrane region" description="Helical" evidence="1">
    <location>
        <begin position="34"/>
        <end position="55"/>
    </location>
</feature>
<dbReference type="KEGG" id="jsv:CNX70_27825"/>
<keyword evidence="1" id="KW-0472">Membrane</keyword>
<keyword evidence="1" id="KW-1133">Transmembrane helix</keyword>
<proteinExistence type="predicted"/>
<organism evidence="2 3">
    <name type="scientific">Janthinobacterium svalbardensis</name>
    <dbReference type="NCBI Taxonomy" id="368607"/>
    <lineage>
        <taxon>Bacteria</taxon>
        <taxon>Pseudomonadati</taxon>
        <taxon>Pseudomonadota</taxon>
        <taxon>Betaproteobacteria</taxon>
        <taxon>Burkholderiales</taxon>
        <taxon>Oxalobacteraceae</taxon>
        <taxon>Janthinobacterium</taxon>
    </lineage>
</organism>
<dbReference type="Pfam" id="PF09909">
    <property type="entry name" value="DUF2138"/>
    <property type="match status" value="1"/>
</dbReference>
<dbReference type="Proteomes" id="UP000218437">
    <property type="component" value="Chromosome"/>
</dbReference>
<gene>
    <name evidence="2" type="ORF">CNX70_27825</name>
</gene>
<protein>
    <recommendedName>
        <fullName evidence="4">DUF2138 domain-containing protein</fullName>
    </recommendedName>
</protein>
<evidence type="ECO:0000313" key="3">
    <source>
        <dbReference type="Proteomes" id="UP000218437"/>
    </source>
</evidence>